<keyword evidence="5" id="KW-1185">Reference proteome</keyword>
<evidence type="ECO:0000256" key="1">
    <source>
        <dbReference type="ARBA" id="ARBA00035112"/>
    </source>
</evidence>
<keyword evidence="3" id="KW-0812">Transmembrane</keyword>
<feature type="compositionally biased region" description="Basic and acidic residues" evidence="2">
    <location>
        <begin position="1"/>
        <end position="11"/>
    </location>
</feature>
<accession>A0A8H2VSR9</accession>
<dbReference type="AlphaFoldDB" id="A0A8H2VSR9"/>
<dbReference type="EMBL" id="CAJHIA010000012">
    <property type="protein sequence ID" value="CAD6444379.1"/>
    <property type="molecule type" value="Genomic_DNA"/>
</dbReference>
<feature type="transmembrane region" description="Helical" evidence="3">
    <location>
        <begin position="43"/>
        <end position="69"/>
    </location>
</feature>
<feature type="region of interest" description="Disordered" evidence="2">
    <location>
        <begin position="1"/>
        <end position="20"/>
    </location>
</feature>
<dbReference type="Pfam" id="PF11807">
    <property type="entry name" value="UstYa"/>
    <property type="match status" value="1"/>
</dbReference>
<sequence>MSDKHSIHSEDEPSWSPKDVEESLLPAEINGLNKGIKKCHRSYLRCCTGQIISFCLGALFAFITFSLAWSGPRLDSKLENDKWTQNTELRGLVSAPTKKVRFDGTFNRSSPYKGPPSPEVDALWDEVTELGTMSISEDVFQHLNASKHAVKLPSSLGGGRLAVFETIHQIHCVQALWQAAYPEYYTKQTKFKISHPKDWYNHLDHCADMLRQKLMCDADTAFITYNWMKGYRSPSPNFNVQHECRDFNAILEYARDNQVDKENSERIDFNRLKPDDGLIMEFEGEPPFDPDAVPSIRQQ</sequence>
<evidence type="ECO:0000313" key="4">
    <source>
        <dbReference type="EMBL" id="CAD6444379.1"/>
    </source>
</evidence>
<reference evidence="4" key="1">
    <citation type="submission" date="2020-10" db="EMBL/GenBank/DDBJ databases">
        <authorList>
            <person name="Kusch S."/>
        </authorList>
    </citation>
    <scope>NUCLEOTIDE SEQUENCE</scope>
    <source>
        <strain evidence="4">SwB9</strain>
    </source>
</reference>
<gene>
    <name evidence="4" type="ORF">SCLTRI_LOCUS4171</name>
</gene>
<comment type="caution">
    <text evidence="4">The sequence shown here is derived from an EMBL/GenBank/DDBJ whole genome shotgun (WGS) entry which is preliminary data.</text>
</comment>
<evidence type="ECO:0000256" key="2">
    <source>
        <dbReference type="SAM" id="MobiDB-lite"/>
    </source>
</evidence>
<dbReference type="PANTHER" id="PTHR33365:SF12">
    <property type="entry name" value="TAT PATHWAY SIGNAL SEQUENCE"/>
    <property type="match status" value="1"/>
</dbReference>
<organism evidence="4 5">
    <name type="scientific">Sclerotinia trifoliorum</name>
    <dbReference type="NCBI Taxonomy" id="28548"/>
    <lineage>
        <taxon>Eukaryota</taxon>
        <taxon>Fungi</taxon>
        <taxon>Dikarya</taxon>
        <taxon>Ascomycota</taxon>
        <taxon>Pezizomycotina</taxon>
        <taxon>Leotiomycetes</taxon>
        <taxon>Helotiales</taxon>
        <taxon>Sclerotiniaceae</taxon>
        <taxon>Sclerotinia</taxon>
    </lineage>
</organism>
<dbReference type="PANTHER" id="PTHR33365">
    <property type="entry name" value="YALI0B05434P"/>
    <property type="match status" value="1"/>
</dbReference>
<dbReference type="InterPro" id="IPR021765">
    <property type="entry name" value="UstYa-like"/>
</dbReference>
<evidence type="ECO:0000256" key="3">
    <source>
        <dbReference type="SAM" id="Phobius"/>
    </source>
</evidence>
<comment type="similarity">
    <text evidence="1">Belongs to the ustYa family.</text>
</comment>
<keyword evidence="3" id="KW-1133">Transmembrane helix</keyword>
<dbReference type="Proteomes" id="UP000624404">
    <property type="component" value="Unassembled WGS sequence"/>
</dbReference>
<keyword evidence="3" id="KW-0472">Membrane</keyword>
<dbReference type="GO" id="GO:0043386">
    <property type="term" value="P:mycotoxin biosynthetic process"/>
    <property type="evidence" value="ECO:0007669"/>
    <property type="project" value="InterPro"/>
</dbReference>
<evidence type="ECO:0000313" key="5">
    <source>
        <dbReference type="Proteomes" id="UP000624404"/>
    </source>
</evidence>
<name>A0A8H2VSR9_9HELO</name>
<protein>
    <submittedName>
        <fullName evidence="4">4caf3544-55f1-43c9-a686-2f3867f19e4f</fullName>
    </submittedName>
</protein>
<dbReference type="OrthoDB" id="3687641at2759"/>
<proteinExistence type="inferred from homology"/>